<dbReference type="RefSeq" id="WP_002685664.1">
    <property type="nucleotide sequence ID" value="NZ_CM001795.1"/>
</dbReference>
<dbReference type="PROSITE" id="PS50889">
    <property type="entry name" value="S4"/>
    <property type="match status" value="1"/>
</dbReference>
<sequence>MKTRLDRILALSGLGSRSDVKKMIRKKNCCVDGVRIVSPSFILDTDLNKITIDGEPLVLRTNVYLMFNKPQGCVTSTSDPVHKTVMDYIKAPFDRMALFPIGRLDIDTEGLLIITDDGEITHKITSPKSGTVKTYYLELSREPSDEEFKNYCEEFEKGIVLKNGYKCLPAKFEKCENKTGSFRSGFLMHITEGKFHQVKKMCLSAGNELCYLRRIAVGSIVLDETLKAGEYRELSAEEIDSLRDY</sequence>
<dbReference type="InterPro" id="IPR042092">
    <property type="entry name" value="PsdUridine_s_RsuA/RluB/E/F_cat"/>
</dbReference>
<accession>A0A0E2E1G0</accession>
<dbReference type="Pfam" id="PF00849">
    <property type="entry name" value="PseudoU_synth_2"/>
    <property type="match status" value="1"/>
</dbReference>
<keyword evidence="3 5" id="KW-0413">Isomerase</keyword>
<dbReference type="InterPro" id="IPR006145">
    <property type="entry name" value="PsdUridine_synth_RsuA/RluA"/>
</dbReference>
<dbReference type="PATRIC" id="fig|999432.5.peg.2327"/>
<dbReference type="PANTHER" id="PTHR47683:SF4">
    <property type="entry name" value="PSEUDOURIDINE SYNTHASE"/>
    <property type="match status" value="1"/>
</dbReference>
<dbReference type="Gene3D" id="3.10.290.10">
    <property type="entry name" value="RNA-binding S4 domain"/>
    <property type="match status" value="1"/>
</dbReference>
<dbReference type="EMBL" id="AGDV01000021">
    <property type="protein sequence ID" value="EMB30555.1"/>
    <property type="molecule type" value="Genomic_DNA"/>
</dbReference>
<dbReference type="InterPro" id="IPR000748">
    <property type="entry name" value="PsdUridine_synth_RsuA/RluB/E/F"/>
</dbReference>
<dbReference type="PANTHER" id="PTHR47683">
    <property type="entry name" value="PSEUDOURIDINE SYNTHASE FAMILY PROTEIN-RELATED"/>
    <property type="match status" value="1"/>
</dbReference>
<dbReference type="CDD" id="cd00165">
    <property type="entry name" value="S4"/>
    <property type="match status" value="1"/>
</dbReference>
<dbReference type="InterPro" id="IPR050343">
    <property type="entry name" value="RsuA_PseudoU_synthase"/>
</dbReference>
<dbReference type="Gene3D" id="3.30.70.1560">
    <property type="entry name" value="Alpha-L RNA-binding motif"/>
    <property type="match status" value="1"/>
</dbReference>
<reference evidence="7" key="1">
    <citation type="submission" date="2012-01" db="EMBL/GenBank/DDBJ databases">
        <title>The Genome Sequence of Treponema denticola H-22.</title>
        <authorList>
            <consortium name="The Broad Institute Genome Sequencing Platform"/>
            <person name="Earl A."/>
            <person name="Ward D."/>
            <person name="Feldgarden M."/>
            <person name="Gevers D."/>
            <person name="Blanton J.M."/>
            <person name="Fenno C.J."/>
            <person name="Baranova O.V."/>
            <person name="Mathney J."/>
            <person name="Dewhirst F.E."/>
            <person name="Izard J."/>
            <person name="Young S.K."/>
            <person name="Zeng Q."/>
            <person name="Gargeya S."/>
            <person name="Fitzgerald M."/>
            <person name="Haas B."/>
            <person name="Abouelleil A."/>
            <person name="Alvarado L."/>
            <person name="Arachchi H.M."/>
            <person name="Berlin A."/>
            <person name="Chapman S.B."/>
            <person name="Gearin G."/>
            <person name="Goldberg J."/>
            <person name="Griggs A."/>
            <person name="Gujja S."/>
            <person name="Hansen M."/>
            <person name="Heiman D."/>
            <person name="Howarth C."/>
            <person name="Larimer J."/>
            <person name="Lui A."/>
            <person name="MacDonald P.J.P."/>
            <person name="McCowen C."/>
            <person name="Montmayeur A."/>
            <person name="Murphy C."/>
            <person name="Neiman D."/>
            <person name="Pearson M."/>
            <person name="Priest M."/>
            <person name="Roberts A."/>
            <person name="Saif S."/>
            <person name="Shea T."/>
            <person name="Sisk P."/>
            <person name="Stolte C."/>
            <person name="Sykes S."/>
            <person name="Wortman J."/>
            <person name="Nusbaum C."/>
            <person name="Birren B."/>
        </authorList>
    </citation>
    <scope>NUCLEOTIDE SEQUENCE [LARGE SCALE GENOMIC DNA]</scope>
    <source>
        <strain evidence="7">H-22</strain>
    </source>
</reference>
<dbReference type="GO" id="GO:0000455">
    <property type="term" value="P:enzyme-directed rRNA pseudouridine synthesis"/>
    <property type="evidence" value="ECO:0007669"/>
    <property type="project" value="UniProtKB-ARBA"/>
</dbReference>
<dbReference type="InterPro" id="IPR002942">
    <property type="entry name" value="S4_RNA-bd"/>
</dbReference>
<comment type="caution">
    <text evidence="7">The sequence shown here is derived from an EMBL/GenBank/DDBJ whole genome shotgun (WGS) entry which is preliminary data.</text>
</comment>
<protein>
    <recommendedName>
        <fullName evidence="5">Pseudouridine synthase</fullName>
        <ecNumber evidence="5">5.4.99.-</ecNumber>
    </recommendedName>
</protein>
<dbReference type="SMART" id="SM00363">
    <property type="entry name" value="S4"/>
    <property type="match status" value="1"/>
</dbReference>
<dbReference type="EC" id="5.4.99.-" evidence="5"/>
<dbReference type="GO" id="GO:0120159">
    <property type="term" value="F:rRNA pseudouridine synthase activity"/>
    <property type="evidence" value="ECO:0007669"/>
    <property type="project" value="UniProtKB-ARBA"/>
</dbReference>
<dbReference type="CDD" id="cd02553">
    <property type="entry name" value="PseudoU_synth_RsuA"/>
    <property type="match status" value="1"/>
</dbReference>
<evidence type="ECO:0000259" key="6">
    <source>
        <dbReference type="SMART" id="SM00363"/>
    </source>
</evidence>
<dbReference type="Proteomes" id="UP000011705">
    <property type="component" value="Chromosome"/>
</dbReference>
<evidence type="ECO:0000313" key="7">
    <source>
        <dbReference type="EMBL" id="EMB30555.1"/>
    </source>
</evidence>
<dbReference type="Gene3D" id="3.30.70.580">
    <property type="entry name" value="Pseudouridine synthase I, catalytic domain, N-terminal subdomain"/>
    <property type="match status" value="1"/>
</dbReference>
<dbReference type="InterPro" id="IPR020094">
    <property type="entry name" value="TruA/RsuA/RluB/E/F_N"/>
</dbReference>
<dbReference type="SUPFAM" id="SSF55120">
    <property type="entry name" value="Pseudouridine synthase"/>
    <property type="match status" value="1"/>
</dbReference>
<evidence type="ECO:0000256" key="5">
    <source>
        <dbReference type="RuleBase" id="RU003887"/>
    </source>
</evidence>
<proteinExistence type="inferred from homology"/>
<dbReference type="PROSITE" id="PS01149">
    <property type="entry name" value="PSI_RSU"/>
    <property type="match status" value="1"/>
</dbReference>
<comment type="similarity">
    <text evidence="1 5">Belongs to the pseudouridine synthase RsuA family.</text>
</comment>
<name>A0A0E2E1G0_TREDN</name>
<dbReference type="AlphaFoldDB" id="A0A0E2E1G0"/>
<dbReference type="SUPFAM" id="SSF55174">
    <property type="entry name" value="Alpha-L RNA-binding motif"/>
    <property type="match status" value="1"/>
</dbReference>
<dbReference type="HOGENOM" id="CLU_024979_1_2_12"/>
<dbReference type="Pfam" id="PF01479">
    <property type="entry name" value="S4"/>
    <property type="match status" value="1"/>
</dbReference>
<dbReference type="InterPro" id="IPR018496">
    <property type="entry name" value="PsdUridine_synth_RsuA/RluB_CS"/>
</dbReference>
<dbReference type="NCBIfam" id="TIGR00093">
    <property type="entry name" value="pseudouridine synthase"/>
    <property type="match status" value="1"/>
</dbReference>
<dbReference type="GO" id="GO:0003723">
    <property type="term" value="F:RNA binding"/>
    <property type="evidence" value="ECO:0007669"/>
    <property type="project" value="UniProtKB-KW"/>
</dbReference>
<organism evidence="7">
    <name type="scientific">Treponema denticola H-22</name>
    <dbReference type="NCBI Taxonomy" id="999432"/>
    <lineage>
        <taxon>Bacteria</taxon>
        <taxon>Pseudomonadati</taxon>
        <taxon>Spirochaetota</taxon>
        <taxon>Spirochaetia</taxon>
        <taxon>Spirochaetales</taxon>
        <taxon>Treponemataceae</taxon>
        <taxon>Treponema</taxon>
    </lineage>
</organism>
<evidence type="ECO:0000256" key="3">
    <source>
        <dbReference type="ARBA" id="ARBA00023235"/>
    </source>
</evidence>
<evidence type="ECO:0000256" key="1">
    <source>
        <dbReference type="ARBA" id="ARBA00008348"/>
    </source>
</evidence>
<feature type="domain" description="RNA-binding S4" evidence="6">
    <location>
        <begin position="3"/>
        <end position="64"/>
    </location>
</feature>
<evidence type="ECO:0000256" key="2">
    <source>
        <dbReference type="ARBA" id="ARBA00022884"/>
    </source>
</evidence>
<evidence type="ECO:0000256" key="4">
    <source>
        <dbReference type="PROSITE-ProRule" id="PRU00182"/>
    </source>
</evidence>
<keyword evidence="2 4" id="KW-0694">RNA-binding</keyword>
<dbReference type="InterPro" id="IPR020103">
    <property type="entry name" value="PsdUridine_synth_cat_dom_sf"/>
</dbReference>
<dbReference type="InterPro" id="IPR036986">
    <property type="entry name" value="S4_RNA-bd_sf"/>
</dbReference>
<gene>
    <name evidence="7" type="ORF">HMPREF9726_02240</name>
</gene>